<feature type="domain" description="Mab-21-like nucleotidyltransferase" evidence="12">
    <location>
        <begin position="67"/>
        <end position="247"/>
    </location>
</feature>
<evidence type="ECO:0000256" key="8">
    <source>
        <dbReference type="ARBA" id="ARBA00022840"/>
    </source>
</evidence>
<organism evidence="14">
    <name type="scientific">Triatoma infestans</name>
    <name type="common">Assassin bug</name>
    <dbReference type="NCBI Taxonomy" id="30076"/>
    <lineage>
        <taxon>Eukaryota</taxon>
        <taxon>Metazoa</taxon>
        <taxon>Ecdysozoa</taxon>
        <taxon>Arthropoda</taxon>
        <taxon>Hexapoda</taxon>
        <taxon>Insecta</taxon>
        <taxon>Pterygota</taxon>
        <taxon>Neoptera</taxon>
        <taxon>Paraneoptera</taxon>
        <taxon>Hemiptera</taxon>
        <taxon>Heteroptera</taxon>
        <taxon>Panheteroptera</taxon>
        <taxon>Cimicomorpha</taxon>
        <taxon>Reduviidae</taxon>
        <taxon>Triatominae</taxon>
        <taxon>Triatoma</taxon>
    </lineage>
</organism>
<evidence type="ECO:0000256" key="6">
    <source>
        <dbReference type="ARBA" id="ARBA00022723"/>
    </source>
</evidence>
<keyword evidence="11" id="KW-0464">Manganese</keyword>
<keyword evidence="5" id="KW-0548">Nucleotidyltransferase</keyword>
<evidence type="ECO:0000256" key="2">
    <source>
        <dbReference type="ARBA" id="ARBA00001946"/>
    </source>
</evidence>
<evidence type="ECO:0000256" key="5">
    <source>
        <dbReference type="ARBA" id="ARBA00022695"/>
    </source>
</evidence>
<reference evidence="14" key="1">
    <citation type="journal article" date="2014" name="PLoS Negl. Trop. Dis.">
        <title>An updated insight into the Sialotranscriptome of Triatoma infestans: developmental stage and geographic variations.</title>
        <authorList>
            <person name="Schwarz A."/>
            <person name="Medrano-Mercado N."/>
            <person name="Schaub G.A."/>
            <person name="Struchiner C.J."/>
            <person name="Bargues M.D."/>
            <person name="Levy M.Z."/>
            <person name="Ribeiro J.M."/>
        </authorList>
    </citation>
    <scope>NUCLEOTIDE SEQUENCE</scope>
    <source>
        <strain evidence="14">Chile</strain>
        <tissue evidence="14">Salivary glands</tissue>
    </source>
</reference>
<dbReference type="PANTHER" id="PTHR10656:SF42">
    <property type="entry name" value="CYCLIC GMP-AMP SYNTHASE-LIKE PROTEIN-RELATED"/>
    <property type="match status" value="1"/>
</dbReference>
<evidence type="ECO:0000256" key="7">
    <source>
        <dbReference type="ARBA" id="ARBA00022741"/>
    </source>
</evidence>
<comment type="cofactor">
    <cofactor evidence="2">
        <name>Mg(2+)</name>
        <dbReference type="ChEBI" id="CHEBI:18420"/>
    </cofactor>
</comment>
<comment type="cofactor">
    <cofactor evidence="1">
        <name>Mn(2+)</name>
        <dbReference type="ChEBI" id="CHEBI:29035"/>
    </cofactor>
</comment>
<dbReference type="PANTHER" id="PTHR10656">
    <property type="entry name" value="CELL FATE DETERMINING PROTEIN MAB21-RELATED"/>
    <property type="match status" value="1"/>
</dbReference>
<dbReference type="Pfam" id="PF03281">
    <property type="entry name" value="Mab-21"/>
    <property type="match status" value="1"/>
</dbReference>
<evidence type="ECO:0000259" key="13">
    <source>
        <dbReference type="Pfam" id="PF20266"/>
    </source>
</evidence>
<comment type="similarity">
    <text evidence="3">Belongs to the mab-21 family.</text>
</comment>
<dbReference type="GO" id="GO:0005525">
    <property type="term" value="F:GTP binding"/>
    <property type="evidence" value="ECO:0007669"/>
    <property type="project" value="UniProtKB-KW"/>
</dbReference>
<dbReference type="Pfam" id="PF20266">
    <property type="entry name" value="Mab-21_C"/>
    <property type="match status" value="1"/>
</dbReference>
<name>A0A023F9U1_TRIIF</name>
<evidence type="ECO:0000259" key="12">
    <source>
        <dbReference type="Pfam" id="PF03281"/>
    </source>
</evidence>
<dbReference type="GO" id="GO:0046872">
    <property type="term" value="F:metal ion binding"/>
    <property type="evidence" value="ECO:0007669"/>
    <property type="project" value="UniProtKB-KW"/>
</dbReference>
<dbReference type="EMBL" id="GBBI01000451">
    <property type="protein sequence ID" value="JAC18261.1"/>
    <property type="molecule type" value="mRNA"/>
</dbReference>
<feature type="domain" description="Mab-21-like HhH/H2TH-like" evidence="13">
    <location>
        <begin position="256"/>
        <end position="347"/>
    </location>
</feature>
<evidence type="ECO:0000256" key="10">
    <source>
        <dbReference type="ARBA" id="ARBA00023134"/>
    </source>
</evidence>
<keyword evidence="10" id="KW-0342">GTP-binding</keyword>
<proteinExistence type="evidence at transcript level"/>
<keyword evidence="7" id="KW-0547">Nucleotide-binding</keyword>
<evidence type="ECO:0000256" key="11">
    <source>
        <dbReference type="ARBA" id="ARBA00023211"/>
    </source>
</evidence>
<keyword evidence="8" id="KW-0067">ATP-binding</keyword>
<dbReference type="InterPro" id="IPR046906">
    <property type="entry name" value="Mab-21_HhH/H2TH-like"/>
</dbReference>
<keyword evidence="9" id="KW-0460">Magnesium</keyword>
<accession>A0A023F9U1</accession>
<feature type="non-terminal residue" evidence="14">
    <location>
        <position position="1"/>
    </location>
</feature>
<dbReference type="Gene3D" id="3.30.460.90">
    <property type="match status" value="1"/>
</dbReference>
<sequence>LKDEKFYSKLELLLGEINRRSVSINEENRKECVKLSLAVINALLEKLKKEDPDFKFFFNRITYVGSFFDGLRISEATEFDINVILKIPCTYEKIRIENCANNPGFVRLNVESATIDQTKLNTLPIGKIWKKWIDENGYLLHNKILSWFESVLTKISDKGKHNIDCECGTFEVSRNKSGPASTLHISKGNFNIDIDLVPVIEFPKTMQPPHPVRWLANMAAPWAVVPKPMPDPTLWRLSFPVQEQQIMIGQLHLKYINRLLKKFRDANKLGLPSYYIKTLFLWEAFEQKQKNNETFWRKPVSYLFIYMLVKLADTLEKKSLKFFWQTEMNLYETLGKEQLENMKGQVKRIIAKINRLLESKDIEQIKAYIFKIFDVDLNEKDKEPLTDMEQLTKTMSTLSTEDEKNSRCISQ</sequence>
<evidence type="ECO:0000256" key="4">
    <source>
        <dbReference type="ARBA" id="ARBA00022679"/>
    </source>
</evidence>
<evidence type="ECO:0000313" key="14">
    <source>
        <dbReference type="EMBL" id="JAC18261.1"/>
    </source>
</evidence>
<evidence type="ECO:0000256" key="9">
    <source>
        <dbReference type="ARBA" id="ARBA00022842"/>
    </source>
</evidence>
<evidence type="ECO:0000256" key="3">
    <source>
        <dbReference type="ARBA" id="ARBA00008307"/>
    </source>
</evidence>
<dbReference type="GO" id="GO:0016779">
    <property type="term" value="F:nucleotidyltransferase activity"/>
    <property type="evidence" value="ECO:0007669"/>
    <property type="project" value="UniProtKB-KW"/>
</dbReference>
<dbReference type="GO" id="GO:0005524">
    <property type="term" value="F:ATP binding"/>
    <property type="evidence" value="ECO:0007669"/>
    <property type="project" value="UniProtKB-KW"/>
</dbReference>
<dbReference type="InterPro" id="IPR024810">
    <property type="entry name" value="MAB21L/cGLR"/>
</dbReference>
<evidence type="ECO:0000256" key="1">
    <source>
        <dbReference type="ARBA" id="ARBA00001936"/>
    </source>
</evidence>
<dbReference type="AlphaFoldDB" id="A0A023F9U1"/>
<dbReference type="Gene3D" id="1.10.1410.40">
    <property type="match status" value="1"/>
</dbReference>
<keyword evidence="6" id="KW-0479">Metal-binding</keyword>
<protein>
    <submittedName>
        <fullName evidence="14">Putative mab-21-like cell fate specification</fullName>
    </submittedName>
</protein>
<dbReference type="InterPro" id="IPR046903">
    <property type="entry name" value="Mab-21-like_nuc_Trfase"/>
</dbReference>
<keyword evidence="4" id="KW-0808">Transferase</keyword>
<dbReference type="SMART" id="SM01265">
    <property type="entry name" value="Mab-21"/>
    <property type="match status" value="1"/>
</dbReference>